<proteinExistence type="predicted"/>
<sequence>MNNKKQGSGNPSVPSSSSEWSTKKSKTKQKKIAKKNKERHRGRTRGRRAQSTPNHLNPSTQNSLSGNSGSTSTIDINQNMHRTRQLDLSADEYNWDIPINDSTNQTNTANDNNDVKGQPYNNDHDQKASDNNTDYQPQRPDEENLQTMPLTTIKARITSHNNENIIKGMRQAYEKQKSGDKWHATNNHGPKVTQSILLRRIADVIQYGVNDSYDHDQAGTFTSTRFTTDQGMASAINEARREINADIGRWAITNDEENPMFLSNANYEVFTQSTNGDHADSKIVKDVRHEAIRGEGFTVSTTTTIGGGGDDPTQVPLKAYSGLTTAKVIIWLRDWGEGEQRKWYVENAYPNIQNTYAQQGQSVYMAQTTTTEDADYQFTIQ</sequence>
<evidence type="ECO:0000256" key="1">
    <source>
        <dbReference type="SAM" id="MobiDB-lite"/>
    </source>
</evidence>
<feature type="region of interest" description="Disordered" evidence="1">
    <location>
        <begin position="1"/>
        <end position="75"/>
    </location>
</feature>
<dbReference type="RefSeq" id="WP_163697019.1">
    <property type="nucleotide sequence ID" value="NZ_QXHD01000004.1"/>
</dbReference>
<gene>
    <name evidence="2" type="ORF">DXZ20_05990</name>
</gene>
<feature type="compositionally biased region" description="Polar residues" evidence="1">
    <location>
        <begin position="1"/>
        <end position="11"/>
    </location>
</feature>
<dbReference type="AlphaFoldDB" id="A0A6M0RG65"/>
<dbReference type="EMBL" id="QXHD01000004">
    <property type="protein sequence ID" value="NEZ55234.1"/>
    <property type="molecule type" value="Genomic_DNA"/>
</dbReference>
<feature type="region of interest" description="Disordered" evidence="1">
    <location>
        <begin position="99"/>
        <end position="145"/>
    </location>
</feature>
<protein>
    <submittedName>
        <fullName evidence="2">Uncharacterized protein</fullName>
    </submittedName>
</protein>
<feature type="compositionally biased region" description="Low complexity" evidence="1">
    <location>
        <begin position="100"/>
        <end position="112"/>
    </location>
</feature>
<accession>A0A6M0RG65</accession>
<name>A0A6M0RG65_9CYAN</name>
<comment type="caution">
    <text evidence="2">The sequence shown here is derived from an EMBL/GenBank/DDBJ whole genome shotgun (WGS) entry which is preliminary data.</text>
</comment>
<feature type="compositionally biased region" description="Low complexity" evidence="1">
    <location>
        <begin position="59"/>
        <end position="73"/>
    </location>
</feature>
<dbReference type="Proteomes" id="UP000481033">
    <property type="component" value="Unassembled WGS sequence"/>
</dbReference>
<organism evidence="2 3">
    <name type="scientific">Adonisia turfae CCMR0081</name>
    <dbReference type="NCBI Taxonomy" id="2292702"/>
    <lineage>
        <taxon>Bacteria</taxon>
        <taxon>Bacillati</taxon>
        <taxon>Cyanobacteriota</taxon>
        <taxon>Adonisia</taxon>
        <taxon>Adonisia turfae</taxon>
    </lineage>
</organism>
<evidence type="ECO:0000313" key="3">
    <source>
        <dbReference type="Proteomes" id="UP000481033"/>
    </source>
</evidence>
<feature type="compositionally biased region" description="Polar residues" evidence="1">
    <location>
        <begin position="49"/>
        <end position="58"/>
    </location>
</feature>
<reference evidence="2 3" key="1">
    <citation type="journal article" date="2020" name="Microb. Ecol.">
        <title>Ecogenomics of the Marine Benthic Filamentous Cyanobacterium Adonisia.</title>
        <authorList>
            <person name="Walter J.M."/>
            <person name="Coutinho F.H."/>
            <person name="Leomil L."/>
            <person name="Hargreaves P.I."/>
            <person name="Campeao M.E."/>
            <person name="Vieira V.V."/>
            <person name="Silva B.S."/>
            <person name="Fistarol G.O."/>
            <person name="Salomon P.S."/>
            <person name="Sawabe T."/>
            <person name="Mino S."/>
            <person name="Hosokawa M."/>
            <person name="Miyashita H."/>
            <person name="Maruyama F."/>
            <person name="van Verk M.C."/>
            <person name="Dutilh B.E."/>
            <person name="Thompson C.C."/>
            <person name="Thompson F.L."/>
        </authorList>
    </citation>
    <scope>NUCLEOTIDE SEQUENCE [LARGE SCALE GENOMIC DNA]</scope>
    <source>
        <strain evidence="2 3">CCMR0081</strain>
    </source>
</reference>
<evidence type="ECO:0000313" key="2">
    <source>
        <dbReference type="EMBL" id="NEZ55234.1"/>
    </source>
</evidence>
<feature type="compositionally biased region" description="Basic residues" evidence="1">
    <location>
        <begin position="23"/>
        <end position="48"/>
    </location>
</feature>
<keyword evidence="3" id="KW-1185">Reference proteome</keyword>